<name>A0A845F4P4_9BACL</name>
<dbReference type="GO" id="GO:0071555">
    <property type="term" value="P:cell wall organization"/>
    <property type="evidence" value="ECO:0007669"/>
    <property type="project" value="InterPro"/>
</dbReference>
<dbReference type="InterPro" id="IPR003661">
    <property type="entry name" value="HisK_dim/P_dom"/>
</dbReference>
<dbReference type="AlphaFoldDB" id="A0A845F4P4"/>
<keyword evidence="5" id="KW-0597">Phosphoprotein</keyword>
<gene>
    <name evidence="16" type="ORF">GLW07_20565</name>
</gene>
<keyword evidence="9 16" id="KW-0418">Kinase</keyword>
<evidence type="ECO:0000256" key="3">
    <source>
        <dbReference type="ARBA" id="ARBA00012438"/>
    </source>
</evidence>
<evidence type="ECO:0000256" key="4">
    <source>
        <dbReference type="ARBA" id="ARBA00022475"/>
    </source>
</evidence>
<dbReference type="Pfam" id="PF00512">
    <property type="entry name" value="HisKA"/>
    <property type="match status" value="1"/>
</dbReference>
<dbReference type="Gene3D" id="3.30.565.10">
    <property type="entry name" value="Histidine kinase-like ATPase, C-terminal domain"/>
    <property type="match status" value="1"/>
</dbReference>
<keyword evidence="13 14" id="KW-0472">Membrane</keyword>
<comment type="caution">
    <text evidence="16">The sequence shown here is derived from an EMBL/GenBank/DDBJ whole genome shotgun (WGS) entry which is preliminary data.</text>
</comment>
<dbReference type="EC" id="2.7.13.3" evidence="3"/>
<dbReference type="InterPro" id="IPR011620">
    <property type="entry name" value="Sig_transdc_His_kinase_LytS_TM"/>
</dbReference>
<dbReference type="PRINTS" id="PR00344">
    <property type="entry name" value="BCTRLSENSOR"/>
</dbReference>
<keyword evidence="8" id="KW-0547">Nucleotide-binding</keyword>
<dbReference type="Proteomes" id="UP000447833">
    <property type="component" value="Unassembled WGS sequence"/>
</dbReference>
<protein>
    <recommendedName>
        <fullName evidence="3">histidine kinase</fullName>
        <ecNumber evidence="3">2.7.13.3</ecNumber>
    </recommendedName>
</protein>
<dbReference type="Pfam" id="PF02518">
    <property type="entry name" value="HATPase_c"/>
    <property type="match status" value="1"/>
</dbReference>
<evidence type="ECO:0000256" key="9">
    <source>
        <dbReference type="ARBA" id="ARBA00022777"/>
    </source>
</evidence>
<comment type="subcellular location">
    <subcellularLocation>
        <location evidence="2">Cell membrane</location>
        <topology evidence="2">Multi-pass membrane protein</topology>
    </subcellularLocation>
</comment>
<keyword evidence="6" id="KW-0808">Transferase</keyword>
<dbReference type="InterPro" id="IPR036097">
    <property type="entry name" value="HisK_dim/P_sf"/>
</dbReference>
<dbReference type="EMBL" id="WMEY01000010">
    <property type="protein sequence ID" value="MYL65759.1"/>
    <property type="molecule type" value="Genomic_DNA"/>
</dbReference>
<dbReference type="GO" id="GO:0000155">
    <property type="term" value="F:phosphorelay sensor kinase activity"/>
    <property type="evidence" value="ECO:0007669"/>
    <property type="project" value="InterPro"/>
</dbReference>
<keyword evidence="10" id="KW-0067">ATP-binding</keyword>
<proteinExistence type="predicted"/>
<feature type="transmembrane region" description="Helical" evidence="14">
    <location>
        <begin position="20"/>
        <end position="39"/>
    </location>
</feature>
<dbReference type="InterPro" id="IPR036890">
    <property type="entry name" value="HATPase_C_sf"/>
</dbReference>
<dbReference type="SMART" id="SM00387">
    <property type="entry name" value="HATPase_c"/>
    <property type="match status" value="1"/>
</dbReference>
<keyword evidence="11 14" id="KW-1133">Transmembrane helix</keyword>
<keyword evidence="4" id="KW-1003">Cell membrane</keyword>
<evidence type="ECO:0000256" key="7">
    <source>
        <dbReference type="ARBA" id="ARBA00022692"/>
    </source>
</evidence>
<dbReference type="SMART" id="SM00388">
    <property type="entry name" value="HisKA"/>
    <property type="match status" value="1"/>
</dbReference>
<dbReference type="InterPro" id="IPR003594">
    <property type="entry name" value="HATPase_dom"/>
</dbReference>
<dbReference type="PANTHER" id="PTHR43065:SF46">
    <property type="entry name" value="C4-DICARBOXYLATE TRANSPORT SENSOR PROTEIN DCTB"/>
    <property type="match status" value="1"/>
</dbReference>
<feature type="transmembrane region" description="Helical" evidence="14">
    <location>
        <begin position="171"/>
        <end position="190"/>
    </location>
</feature>
<dbReference type="Pfam" id="PF07694">
    <property type="entry name" value="5TM-5TMR_LYT"/>
    <property type="match status" value="1"/>
</dbReference>
<feature type="transmembrane region" description="Helical" evidence="14">
    <location>
        <begin position="81"/>
        <end position="103"/>
    </location>
</feature>
<evidence type="ECO:0000256" key="2">
    <source>
        <dbReference type="ARBA" id="ARBA00004651"/>
    </source>
</evidence>
<dbReference type="CDD" id="cd00082">
    <property type="entry name" value="HisKA"/>
    <property type="match status" value="1"/>
</dbReference>
<evidence type="ECO:0000256" key="8">
    <source>
        <dbReference type="ARBA" id="ARBA00022741"/>
    </source>
</evidence>
<keyword evidence="12" id="KW-0902">Two-component regulatory system</keyword>
<evidence type="ECO:0000259" key="15">
    <source>
        <dbReference type="PROSITE" id="PS50109"/>
    </source>
</evidence>
<dbReference type="PANTHER" id="PTHR43065">
    <property type="entry name" value="SENSOR HISTIDINE KINASE"/>
    <property type="match status" value="1"/>
</dbReference>
<dbReference type="GO" id="GO:0005524">
    <property type="term" value="F:ATP binding"/>
    <property type="evidence" value="ECO:0007669"/>
    <property type="project" value="UniProtKB-KW"/>
</dbReference>
<feature type="transmembrane region" description="Helical" evidence="14">
    <location>
        <begin position="145"/>
        <end position="165"/>
    </location>
</feature>
<evidence type="ECO:0000256" key="11">
    <source>
        <dbReference type="ARBA" id="ARBA00022989"/>
    </source>
</evidence>
<dbReference type="InterPro" id="IPR004358">
    <property type="entry name" value="Sig_transdc_His_kin-like_C"/>
</dbReference>
<dbReference type="SUPFAM" id="SSF47384">
    <property type="entry name" value="Homodimeric domain of signal transducing histidine kinase"/>
    <property type="match status" value="1"/>
</dbReference>
<evidence type="ECO:0000256" key="6">
    <source>
        <dbReference type="ARBA" id="ARBA00022679"/>
    </source>
</evidence>
<dbReference type="GO" id="GO:0005886">
    <property type="term" value="C:plasma membrane"/>
    <property type="evidence" value="ECO:0007669"/>
    <property type="project" value="UniProtKB-SubCell"/>
</dbReference>
<evidence type="ECO:0000256" key="14">
    <source>
        <dbReference type="SAM" id="Phobius"/>
    </source>
</evidence>
<dbReference type="SUPFAM" id="SSF55874">
    <property type="entry name" value="ATPase domain of HSP90 chaperone/DNA topoisomerase II/histidine kinase"/>
    <property type="match status" value="1"/>
</dbReference>
<sequence>MATISLKGEIIMLEMARPLLVNIAMLFSVLFIWNMVMPFTRASSINLKEKLIYGAISSVMALLCMLFPLETFGDTVFDLRVVPLILVTLYGGKLPGIICTLTISTGRLWMGGENAWVGVLIAVIGFIIASSFGPYFRKSIRKWKGILITGGVFILSYIVILILFLDPLQPYFYPIYFTAFMIAYFIIFYLTERLVMINIQLQETVYLEKLSVAGKMAAAIAHEIRNPLTTIKGLLQFISSDTEDSKVKNYAPLMLEEVERTNKIITDYLMLIKPTKDNYEQVDLNKVVKDTTALTEVLASYYNVKIHYEEKGEFLIWGNSQELKQCLINLIKNAIESIEGEGLILVALQYGTKKGTVDIVIRDNGAGMSEQELEKIGLPFYTTKSKGTGLGTMITNRLIRNVGGKVHYTSAQDVGTTVTVTLPIIKQ</sequence>
<evidence type="ECO:0000256" key="10">
    <source>
        <dbReference type="ARBA" id="ARBA00022840"/>
    </source>
</evidence>
<evidence type="ECO:0000256" key="13">
    <source>
        <dbReference type="ARBA" id="ARBA00023136"/>
    </source>
</evidence>
<accession>A0A845F4P4</accession>
<feature type="transmembrane region" description="Helical" evidence="14">
    <location>
        <begin position="51"/>
        <end position="69"/>
    </location>
</feature>
<evidence type="ECO:0000256" key="1">
    <source>
        <dbReference type="ARBA" id="ARBA00000085"/>
    </source>
</evidence>
<dbReference type="Gene3D" id="1.10.287.130">
    <property type="match status" value="1"/>
</dbReference>
<evidence type="ECO:0000256" key="12">
    <source>
        <dbReference type="ARBA" id="ARBA00023012"/>
    </source>
</evidence>
<feature type="domain" description="Histidine kinase" evidence="15">
    <location>
        <begin position="219"/>
        <end position="426"/>
    </location>
</feature>
<evidence type="ECO:0000313" key="17">
    <source>
        <dbReference type="Proteomes" id="UP000447833"/>
    </source>
</evidence>
<dbReference type="PROSITE" id="PS50109">
    <property type="entry name" value="HIS_KIN"/>
    <property type="match status" value="1"/>
</dbReference>
<evidence type="ECO:0000313" key="16">
    <source>
        <dbReference type="EMBL" id="MYL65759.1"/>
    </source>
</evidence>
<reference evidence="16 17" key="1">
    <citation type="submission" date="2019-11" db="EMBL/GenBank/DDBJ databases">
        <title>Genome sequences of 17 halophilic strains isolated from different environments.</title>
        <authorList>
            <person name="Furrow R.E."/>
        </authorList>
    </citation>
    <scope>NUCLEOTIDE SEQUENCE [LARGE SCALE GENOMIC DNA]</scope>
    <source>
        <strain evidence="16 17">22506_14_FS</strain>
    </source>
</reference>
<dbReference type="InterPro" id="IPR005467">
    <property type="entry name" value="His_kinase_dom"/>
</dbReference>
<keyword evidence="7 14" id="KW-0812">Transmembrane</keyword>
<dbReference type="CDD" id="cd00075">
    <property type="entry name" value="HATPase"/>
    <property type="match status" value="1"/>
</dbReference>
<organism evidence="16 17">
    <name type="scientific">Guptibacillus hwajinpoensis</name>
    <dbReference type="NCBI Taxonomy" id="208199"/>
    <lineage>
        <taxon>Bacteria</taxon>
        <taxon>Bacillati</taxon>
        <taxon>Bacillota</taxon>
        <taxon>Bacilli</taxon>
        <taxon>Bacillales</taxon>
        <taxon>Guptibacillaceae</taxon>
        <taxon>Guptibacillus</taxon>
    </lineage>
</organism>
<feature type="transmembrane region" description="Helical" evidence="14">
    <location>
        <begin position="115"/>
        <end position="133"/>
    </location>
</feature>
<comment type="catalytic activity">
    <reaction evidence="1">
        <text>ATP + protein L-histidine = ADP + protein N-phospho-L-histidine.</text>
        <dbReference type="EC" id="2.7.13.3"/>
    </reaction>
</comment>
<evidence type="ECO:0000256" key="5">
    <source>
        <dbReference type="ARBA" id="ARBA00022553"/>
    </source>
</evidence>